<feature type="coiled-coil region" evidence="5">
    <location>
        <begin position="1360"/>
        <end position="1390"/>
    </location>
</feature>
<feature type="region of interest" description="Disordered" evidence="6">
    <location>
        <begin position="1105"/>
        <end position="1139"/>
    </location>
</feature>
<evidence type="ECO:0000256" key="3">
    <source>
        <dbReference type="ARBA" id="ARBA00022490"/>
    </source>
</evidence>
<feature type="compositionally biased region" description="Low complexity" evidence="6">
    <location>
        <begin position="433"/>
        <end position="445"/>
    </location>
</feature>
<feature type="region of interest" description="Disordered" evidence="6">
    <location>
        <begin position="217"/>
        <end position="236"/>
    </location>
</feature>
<gene>
    <name evidence="8" type="ORF">g.27874</name>
</gene>
<dbReference type="EMBL" id="GECZ01023764">
    <property type="protein sequence ID" value="JAS46005.1"/>
    <property type="molecule type" value="Transcribed_RNA"/>
</dbReference>
<evidence type="ECO:0000256" key="5">
    <source>
        <dbReference type="SAM" id="Coils"/>
    </source>
</evidence>
<feature type="region of interest" description="Disordered" evidence="6">
    <location>
        <begin position="914"/>
        <end position="1029"/>
    </location>
</feature>
<name>A0A1B6F768_9HEMI</name>
<feature type="region of interest" description="Disordered" evidence="6">
    <location>
        <begin position="1041"/>
        <end position="1089"/>
    </location>
</feature>
<feature type="compositionally biased region" description="Polar residues" evidence="6">
    <location>
        <begin position="936"/>
        <end position="950"/>
    </location>
</feature>
<protein>
    <recommendedName>
        <fullName evidence="7">ASD2 domain-containing protein</fullName>
    </recommendedName>
</protein>
<feature type="region of interest" description="Disordered" evidence="6">
    <location>
        <begin position="836"/>
        <end position="883"/>
    </location>
</feature>
<feature type="coiled-coil region" evidence="5">
    <location>
        <begin position="1268"/>
        <end position="1295"/>
    </location>
</feature>
<feature type="compositionally biased region" description="Polar residues" evidence="6">
    <location>
        <begin position="1057"/>
        <end position="1067"/>
    </location>
</feature>
<dbReference type="PROSITE" id="PS51307">
    <property type="entry name" value="ASD2"/>
    <property type="match status" value="1"/>
</dbReference>
<dbReference type="GO" id="GO:0007015">
    <property type="term" value="P:actin filament organization"/>
    <property type="evidence" value="ECO:0007669"/>
    <property type="project" value="TreeGrafter"/>
</dbReference>
<dbReference type="Pfam" id="PF08687">
    <property type="entry name" value="ASD2"/>
    <property type="match status" value="1"/>
</dbReference>
<feature type="compositionally biased region" description="Polar residues" evidence="6">
    <location>
        <begin position="583"/>
        <end position="609"/>
    </location>
</feature>
<evidence type="ECO:0000259" key="7">
    <source>
        <dbReference type="PROSITE" id="PS51307"/>
    </source>
</evidence>
<feature type="compositionally biased region" description="Low complexity" evidence="6">
    <location>
        <begin position="853"/>
        <end position="868"/>
    </location>
</feature>
<sequence>MVPKTIQDAAMREPGPAPPPPVKSHSSSILSSLLHSAHPQGGSGGLRSSPPPAPVRDASSLKAVRYGPGHEKFPSWPAAVPSRPQAGGSCRSKSWTEQTHYPKEEPPVISRPFNKRINPSFSQQLRTVMERCEKIGPETYLPRPDCDGTREYNVPSPPERDVGLTQADLEEYTRSYQDPTYTQLESQLTQEELEQYSRAYDEASLRTVHQTQASYAQSEGYHSYVSSTDSTTTTPFLDRLRRESEAARVEGHESSSSGSSSETLKWHGSMSDVSSTGTTPLIAHSAKVQTPQRHHSESVLYLSQLVRHNQINNQRKLFPVSTYTVQPCEQHSPRSPPAMSVAERISELERQQAAPQQPRQPYPPSYDPSHRHPHPHSHPSQDSSRVTDHASLKAIQKKALLSFYERHHSAWKSEPQLSPPQPPPRPKPPPTTSSNAASRRSSSASDYGRREQKLSQQVSKEAPTPGENENLPVRHQHSSSCGSLSAAVSGPFIMGPAISIDDWVPARPPKKPHLRAAYPVPRMSSPDLPPPSPPPVVEDEVIVSDEPLPPPPPEDQLPLISPYSRSQDPKFQYLNKSYVGSSNINSAISTESPKSYVSDRSNPEPQYENQPELRRCSKVRESCRASFMTNRDKEKDLDRHYERKVREESHLSNISKNRALYQRQKSLESYFKNSNLKEDFSIKDDQIPVGPRINLDRRSIETLFPAKSELSLKNYEDIQPASLESKLTYLENHNQAFNKPGPQTPVDKKLSSLQLKPSGALMNPLRALDAGNPTFRQLQNQFIRSASVRRDLHSSQPAEEKSVSKSPFQSSSERKSLRYSTAQKFLISSKKPIDSMAVSNGKLSPPLKMQQHLSPKTSMTTSSKMLPSRYEPDHSSSLSPSSESILAKHLPHCLPAQCPPTSLQLSQSKASYLASYRREPRERERGLPNFEGSYKRTMSPSGAHIIQSSEPMKEKSASQDSGLDDKQSYSEGSKSPSQENLASSTISSCDNIETSKTLPRNYSLSLLSPTKRPTRTPRTQSDPIKATPREVIEEVAKACEPKEVECDSERLQPPQSPSAMSTVSTSTEELMSASESLVSVSAEEDRTVEEPLRLVQRTEVTLRVNAPTTDTACQTDVVTTPLPSPPPATSPAPSPPPIRHQLHEEIECDQLSRDLASQLSPSHRLQGILAPGPEVKRSTDYVSGLFRLDLAPRMRTSVASTTQTTVSFPPTPTPTISKEEEKEREKGKERESDRLPSDSAYFTTSECKARLLLSQNQQPPLPGNTNLHQKKEELVSRLSRKLSVLRAEAVAVEEEGRVNEALGQGVAERVSALARPHEVSKFRLHVKEVGHITSLLLGLSGRLARAENALLNLPDDHIDRKTLEGKRDKLRTQLEEAKELKRNIDRRSDAVSATLYKYLSAEEYADYDHFINMKAKLLVDSREITDKIQLGEEQLAALRETLDEPR</sequence>
<dbReference type="Gene3D" id="6.10.250.3120">
    <property type="match status" value="1"/>
</dbReference>
<feature type="region of interest" description="Disordered" evidence="6">
    <location>
        <begin position="1196"/>
        <end position="1238"/>
    </location>
</feature>
<feature type="compositionally biased region" description="Basic and acidic residues" evidence="6">
    <location>
        <begin position="916"/>
        <end position="926"/>
    </location>
</feature>
<feature type="region of interest" description="Disordered" evidence="6">
    <location>
        <begin position="583"/>
        <end position="612"/>
    </location>
</feature>
<evidence type="ECO:0000256" key="4">
    <source>
        <dbReference type="ARBA" id="ARBA00023212"/>
    </source>
</evidence>
<keyword evidence="4" id="KW-0206">Cytoskeleton</keyword>
<feature type="region of interest" description="Disordered" evidence="6">
    <location>
        <begin position="136"/>
        <end position="164"/>
    </location>
</feature>
<evidence type="ECO:0000256" key="2">
    <source>
        <dbReference type="ARBA" id="ARBA00006469"/>
    </source>
</evidence>
<dbReference type="InterPro" id="IPR014799">
    <property type="entry name" value="ASD2_dom"/>
</dbReference>
<feature type="compositionally biased region" description="Basic and acidic residues" evidence="6">
    <location>
        <begin position="244"/>
        <end position="253"/>
    </location>
</feature>
<accession>A0A1B6F768</accession>
<feature type="compositionally biased region" description="Pro residues" evidence="6">
    <location>
        <begin position="527"/>
        <end position="536"/>
    </location>
</feature>
<dbReference type="GO" id="GO:0051015">
    <property type="term" value="F:actin filament binding"/>
    <property type="evidence" value="ECO:0007669"/>
    <property type="project" value="InterPro"/>
</dbReference>
<feature type="region of interest" description="Disordered" evidence="6">
    <location>
        <begin position="244"/>
        <end position="278"/>
    </location>
</feature>
<feature type="domain" description="ASD2" evidence="7">
    <location>
        <begin position="1152"/>
        <end position="1443"/>
    </location>
</feature>
<evidence type="ECO:0000256" key="6">
    <source>
        <dbReference type="SAM" id="MobiDB-lite"/>
    </source>
</evidence>
<feature type="compositionally biased region" description="Basic and acidic residues" evidence="6">
    <location>
        <begin position="788"/>
        <end position="803"/>
    </location>
</feature>
<feature type="region of interest" description="Disordered" evidence="6">
    <location>
        <begin position="1"/>
        <end position="117"/>
    </location>
</feature>
<feature type="compositionally biased region" description="Basic and acidic residues" evidence="6">
    <location>
        <begin position="1217"/>
        <end position="1236"/>
    </location>
</feature>
<dbReference type="GO" id="GO:0000902">
    <property type="term" value="P:cell morphogenesis"/>
    <property type="evidence" value="ECO:0007669"/>
    <property type="project" value="TreeGrafter"/>
</dbReference>
<feature type="compositionally biased region" description="Pro residues" evidence="6">
    <location>
        <begin position="1122"/>
        <end position="1138"/>
    </location>
</feature>
<feature type="compositionally biased region" description="Low complexity" evidence="6">
    <location>
        <begin position="1196"/>
        <end position="1208"/>
    </location>
</feature>
<dbReference type="GO" id="GO:0016324">
    <property type="term" value="C:apical plasma membrane"/>
    <property type="evidence" value="ECO:0007669"/>
    <property type="project" value="TreeGrafter"/>
</dbReference>
<feature type="compositionally biased region" description="Polar residues" evidence="6">
    <location>
        <begin position="969"/>
        <end position="1008"/>
    </location>
</feature>
<feature type="compositionally biased region" description="Low complexity" evidence="6">
    <location>
        <begin position="1068"/>
        <end position="1081"/>
    </location>
</feature>
<dbReference type="GO" id="GO:0043296">
    <property type="term" value="C:apical junction complex"/>
    <property type="evidence" value="ECO:0007669"/>
    <property type="project" value="TreeGrafter"/>
</dbReference>
<feature type="region of interest" description="Disordered" evidence="6">
    <location>
        <begin position="348"/>
        <end position="389"/>
    </location>
</feature>
<organism evidence="8">
    <name type="scientific">Cuerna arida</name>
    <dbReference type="NCBI Taxonomy" id="1464854"/>
    <lineage>
        <taxon>Eukaryota</taxon>
        <taxon>Metazoa</taxon>
        <taxon>Ecdysozoa</taxon>
        <taxon>Arthropoda</taxon>
        <taxon>Hexapoda</taxon>
        <taxon>Insecta</taxon>
        <taxon>Pterygota</taxon>
        <taxon>Neoptera</taxon>
        <taxon>Paraneoptera</taxon>
        <taxon>Hemiptera</taxon>
        <taxon>Auchenorrhyncha</taxon>
        <taxon>Membracoidea</taxon>
        <taxon>Cicadellidae</taxon>
        <taxon>Cicadellinae</taxon>
        <taxon>Proconiini</taxon>
        <taxon>Cuerna</taxon>
    </lineage>
</organism>
<dbReference type="GO" id="GO:0030864">
    <property type="term" value="C:cortical actin cytoskeleton"/>
    <property type="evidence" value="ECO:0007669"/>
    <property type="project" value="TreeGrafter"/>
</dbReference>
<comment type="similarity">
    <text evidence="2">Belongs to the shroom family.</text>
</comment>
<dbReference type="PANTHER" id="PTHR15012">
    <property type="entry name" value="APICAL PROTEIN/SHROOM-RELATED"/>
    <property type="match status" value="1"/>
</dbReference>
<comment type="subcellular location">
    <subcellularLocation>
        <location evidence="1">Cytoplasm</location>
        <location evidence="1">Cytoskeleton</location>
    </subcellularLocation>
</comment>
<feature type="region of interest" description="Disordered" evidence="6">
    <location>
        <begin position="788"/>
        <end position="815"/>
    </location>
</feature>
<feature type="compositionally biased region" description="Low complexity" evidence="6">
    <location>
        <begin position="24"/>
        <end position="40"/>
    </location>
</feature>
<proteinExistence type="inferred from homology"/>
<dbReference type="PANTHER" id="PTHR15012:SF32">
    <property type="entry name" value="PROTEIN SHROOM"/>
    <property type="match status" value="1"/>
</dbReference>
<dbReference type="GO" id="GO:0005912">
    <property type="term" value="C:adherens junction"/>
    <property type="evidence" value="ECO:0007669"/>
    <property type="project" value="TreeGrafter"/>
</dbReference>
<dbReference type="InterPro" id="IPR027685">
    <property type="entry name" value="Shroom_fam"/>
</dbReference>
<keyword evidence="3" id="KW-0963">Cytoplasm</keyword>
<feature type="compositionally biased region" description="Polar residues" evidence="6">
    <location>
        <begin position="1106"/>
        <end position="1118"/>
    </location>
</feature>
<feature type="region of interest" description="Disordered" evidence="6">
    <location>
        <begin position="515"/>
        <end position="566"/>
    </location>
</feature>
<feature type="compositionally biased region" description="Basic and acidic residues" evidence="6">
    <location>
        <begin position="1041"/>
        <end position="1050"/>
    </location>
</feature>
<feature type="compositionally biased region" description="Basic and acidic residues" evidence="6">
    <location>
        <begin position="951"/>
        <end position="968"/>
    </location>
</feature>
<keyword evidence="5" id="KW-0175">Coiled coil</keyword>
<feature type="compositionally biased region" description="Pro residues" evidence="6">
    <location>
        <begin position="417"/>
        <end position="431"/>
    </location>
</feature>
<evidence type="ECO:0000256" key="1">
    <source>
        <dbReference type="ARBA" id="ARBA00004245"/>
    </source>
</evidence>
<feature type="region of interest" description="Disordered" evidence="6">
    <location>
        <begin position="410"/>
        <end position="484"/>
    </location>
</feature>
<evidence type="ECO:0000313" key="8">
    <source>
        <dbReference type="EMBL" id="JAS46005.1"/>
    </source>
</evidence>
<reference evidence="8" key="1">
    <citation type="submission" date="2015-11" db="EMBL/GenBank/DDBJ databases">
        <title>De novo transcriptome assembly of four potential Pierce s Disease insect vectors from Arizona vineyards.</title>
        <authorList>
            <person name="Tassone E.E."/>
        </authorList>
    </citation>
    <scope>NUCLEOTIDE SEQUENCE</scope>
</reference>